<accession>A0A199PSG5</accession>
<dbReference type="AlphaFoldDB" id="A0A199PSG5"/>
<dbReference type="EMBL" id="LJBJ02000003">
    <property type="protein sequence ID" value="OAX52566.1"/>
    <property type="molecule type" value="Genomic_DNA"/>
</dbReference>
<dbReference type="Proteomes" id="UP000053171">
    <property type="component" value="Unassembled WGS sequence"/>
</dbReference>
<reference evidence="1 3" key="3">
    <citation type="submission" date="2016-06" db="EMBL/GenBank/DDBJ databases">
        <title>Identification of putative biosynthetic pathways for the production of bioactive secondary metabolites by the marine actinomycete Kocuria kristinae RUTW2-3.</title>
        <authorList>
            <person name="Waterworth S.C."/>
            <person name="Walmsley T.A."/>
            <person name="Matongo T."/>
            <person name="Davies-Coleman M.T."/>
            <person name="Dorrington R.A."/>
        </authorList>
    </citation>
    <scope>NUCLEOTIDE SEQUENCE [LARGE SCALE GENOMIC DNA]</scope>
    <source>
        <strain evidence="3">RuSp02-3</strain>
        <strain evidence="1">RUTW2-3</strain>
        <strain evidence="2 4">RUTW4-5</strain>
    </source>
</reference>
<name>A0A199PSG5_9MICC</name>
<comment type="caution">
    <text evidence="1">The sequence shown here is derived from an EMBL/GenBank/DDBJ whole genome shotgun (WGS) entry which is preliminary data.</text>
</comment>
<dbReference type="Proteomes" id="UP000092021">
    <property type="component" value="Unassembled WGS sequence"/>
</dbReference>
<evidence type="ECO:0000313" key="3">
    <source>
        <dbReference type="Proteomes" id="UP000053171"/>
    </source>
</evidence>
<dbReference type="EMBL" id="LWGZ01000312">
    <property type="protein sequence ID" value="OAX63938.1"/>
    <property type="molecule type" value="Genomic_DNA"/>
</dbReference>
<evidence type="ECO:0008006" key="5">
    <source>
        <dbReference type="Google" id="ProtNLM"/>
    </source>
</evidence>
<proteinExistence type="predicted"/>
<reference evidence="3" key="1">
    <citation type="submission" date="2016-04" db="EMBL/GenBank/DDBJ databases">
        <authorList>
            <person name="Waterworth S."/>
            <person name="Matcher G."/>
        </authorList>
    </citation>
    <scope>NUCLEOTIDE SEQUENCE [LARGE SCALE GENOMIC DNA]</scope>
    <source>
        <strain evidence="3">RuSp02-3</strain>
    </source>
</reference>
<evidence type="ECO:0000313" key="1">
    <source>
        <dbReference type="EMBL" id="OAX52566.1"/>
    </source>
</evidence>
<reference evidence="1" key="2">
    <citation type="submission" date="2016-04" db="EMBL/GenBank/DDBJ databases">
        <authorList>
            <person name="Evans L.H."/>
            <person name="Alamgir A."/>
            <person name="Owens N."/>
            <person name="Weber N.D."/>
            <person name="Virtaneva K."/>
            <person name="Barbian K."/>
            <person name="Babar A."/>
            <person name="Rosenke K."/>
        </authorList>
    </citation>
    <scope>NUCLEOTIDE SEQUENCE [LARGE SCALE GENOMIC DNA]</scope>
    <source>
        <strain evidence="1">RUTW2-3</strain>
    </source>
</reference>
<sequence>MDRKRLITADDLHLVSRMRREGESEHPLRRGDWVKVWRGCYLDREHWVRLTPERRALARHLAYASVSTGPITFSRTSAALAWGLHLSPVPEEIHICGDPRPNPSSPLVKGHLLRGLSEDRQITDLGLPVTSLQTTAVECARSLDALPALVILDQILARGVQRAAIERELTHSPGRHGNRRGLTVLGRADGLAGSVAETIARFRIAEAGMPLPQLQVRVDTDSGRFFLDMAWPELMLALEIDGSLKYTDYGPALEVIVKERSREKAIQNLGWFILRAGWPQLHSGWPQFRRILGEAILVRQLERGLPPWTAPSR</sequence>
<evidence type="ECO:0000313" key="4">
    <source>
        <dbReference type="Proteomes" id="UP000092021"/>
    </source>
</evidence>
<gene>
    <name evidence="2" type="ORF">A5N15_03515</name>
    <name evidence="1" type="ORF">AN277_0202940</name>
</gene>
<dbReference type="RefSeq" id="WP_064725010.1">
    <property type="nucleotide sequence ID" value="NZ_LJBJ02000003.1"/>
</dbReference>
<organism evidence="1 3">
    <name type="scientific">Rothia kristinae</name>
    <dbReference type="NCBI Taxonomy" id="37923"/>
    <lineage>
        <taxon>Bacteria</taxon>
        <taxon>Bacillati</taxon>
        <taxon>Actinomycetota</taxon>
        <taxon>Actinomycetes</taxon>
        <taxon>Micrococcales</taxon>
        <taxon>Micrococcaceae</taxon>
        <taxon>Rothia</taxon>
    </lineage>
</organism>
<evidence type="ECO:0000313" key="2">
    <source>
        <dbReference type="EMBL" id="OAX63938.1"/>
    </source>
</evidence>
<keyword evidence="3" id="KW-1185">Reference proteome</keyword>
<protein>
    <recommendedName>
        <fullName evidence="5">DUF559 domain-containing protein</fullName>
    </recommendedName>
</protein>